<dbReference type="RefSeq" id="WP_004387121.1">
    <property type="nucleotide sequence ID" value="NZ_CABMLV010000001.1"/>
</dbReference>
<reference evidence="4 5" key="1">
    <citation type="submission" date="2017-04" db="EMBL/GenBank/DDBJ databases">
        <title>Cronobacter sakazakii, ST83 Lineage Isolates.</title>
        <authorList>
            <person name="Chase H."/>
            <person name="Tall B."/>
            <person name="Gopinath G."/>
            <person name="Lehner A."/>
        </authorList>
    </citation>
    <scope>NUCLEOTIDE SEQUENCE [LARGE SCALE GENOMIC DNA]</scope>
    <source>
        <strain evidence="4 5">MOD1_Comp15</strain>
    </source>
</reference>
<keyword evidence="1" id="KW-1133">Transmembrane helix</keyword>
<dbReference type="KEGG" id="csj:CSK29544_03217"/>
<evidence type="ECO:0000313" key="2">
    <source>
        <dbReference type="EMBL" id="KAB0880092.1"/>
    </source>
</evidence>
<dbReference type="Proteomes" id="UP000548673">
    <property type="component" value="Unassembled WGS sequence"/>
</dbReference>
<proteinExistence type="predicted"/>
<dbReference type="Pfam" id="PF10617">
    <property type="entry name" value="DUF2474"/>
    <property type="match status" value="1"/>
</dbReference>
<evidence type="ECO:0000313" key="5">
    <source>
        <dbReference type="Proteomes" id="UP000244856"/>
    </source>
</evidence>
<feature type="transmembrane region" description="Helical" evidence="1">
    <location>
        <begin position="12"/>
        <end position="37"/>
    </location>
</feature>
<keyword evidence="1" id="KW-0812">Transmembrane</keyword>
<evidence type="ECO:0000313" key="4">
    <source>
        <dbReference type="EMBL" id="PUW01979.1"/>
    </source>
</evidence>
<dbReference type="EMBL" id="NCTU01000016">
    <property type="protein sequence ID" value="PUW01979.1"/>
    <property type="molecule type" value="Genomic_DNA"/>
</dbReference>
<keyword evidence="1" id="KW-0472">Membrane</keyword>
<dbReference type="STRING" id="28141.CSK29544_03217"/>
<protein>
    <submittedName>
        <fullName evidence="4">DUF2474 domain-containing protein</fullName>
    </submittedName>
</protein>
<evidence type="ECO:0000313" key="3">
    <source>
        <dbReference type="EMBL" id="NYV43832.1"/>
    </source>
</evidence>
<evidence type="ECO:0000313" key="6">
    <source>
        <dbReference type="Proteomes" id="UP000439917"/>
    </source>
</evidence>
<dbReference type="EMBL" id="WAGF01000007">
    <property type="protein sequence ID" value="KAB0880092.1"/>
    <property type="molecule type" value="Genomic_DNA"/>
</dbReference>
<gene>
    <name evidence="4" type="ORF">B7T07_19350</name>
    <name evidence="2" type="ORF">FZI38_08740</name>
    <name evidence="3" type="ORF">HRR37_16030</name>
</gene>
<evidence type="ECO:0000313" key="7">
    <source>
        <dbReference type="Proteomes" id="UP000548673"/>
    </source>
</evidence>
<dbReference type="EMBL" id="JABTXY010000026">
    <property type="protein sequence ID" value="NYV43832.1"/>
    <property type="molecule type" value="Genomic_DNA"/>
</dbReference>
<reference evidence="2 6" key="2">
    <citation type="submission" date="2019-09" db="EMBL/GenBank/DDBJ databases">
        <title>Prevalence, distribution, and phylogeny of type two toxin-antitoxin genes possessed by Cronobacter species where C. sakazakii homologs follow sequence type lineages.</title>
        <authorList>
            <person name="Finkelstein S."/>
            <person name="Negrete F."/>
            <person name="Jang H."/>
            <person name="Gopinath G.R."/>
            <person name="Tall B.D."/>
        </authorList>
    </citation>
    <scope>NUCLEOTIDE SEQUENCE [LARGE SCALE GENOMIC DNA]</scope>
    <source>
        <strain evidence="2 6">MOD1_Comp4</strain>
    </source>
</reference>
<comment type="caution">
    <text evidence="4">The sequence shown here is derived from an EMBL/GenBank/DDBJ whole genome shotgun (WGS) entry which is preliminary data.</text>
</comment>
<accession>A0A2S9UHX5</accession>
<dbReference type="Proteomes" id="UP000244856">
    <property type="component" value="Unassembled WGS sequence"/>
</dbReference>
<reference evidence="3 7" key="3">
    <citation type="submission" date="2020-05" db="EMBL/GenBank/DDBJ databases">
        <title>The draft genome of Cronobacter sakazakii strain 145005.</title>
        <authorList>
            <person name="Yang J."/>
            <person name="Liu L."/>
            <person name="Feng Y."/>
            <person name="Zong Z."/>
        </authorList>
    </citation>
    <scope>NUCLEOTIDE SEQUENCE [LARGE SCALE GENOMIC DNA]</scope>
    <source>
        <strain evidence="3 7">145005</strain>
    </source>
</reference>
<organism evidence="4 5">
    <name type="scientific">Cronobacter sakazakii</name>
    <name type="common">Enterobacter sakazakii</name>
    <dbReference type="NCBI Taxonomy" id="28141"/>
    <lineage>
        <taxon>Bacteria</taxon>
        <taxon>Pseudomonadati</taxon>
        <taxon>Pseudomonadota</taxon>
        <taxon>Gammaproteobacteria</taxon>
        <taxon>Enterobacterales</taxon>
        <taxon>Enterobacteriaceae</taxon>
        <taxon>Cronobacter</taxon>
    </lineage>
</organism>
<evidence type="ECO:0000256" key="1">
    <source>
        <dbReference type="SAM" id="Phobius"/>
    </source>
</evidence>
<dbReference type="GeneID" id="45717838"/>
<dbReference type="AlphaFoldDB" id="A0A2S9UHX5"/>
<dbReference type="InterPro" id="IPR018895">
    <property type="entry name" value="DUF2474"/>
</dbReference>
<name>A0A2S9UHX5_CROSK</name>
<dbReference type="Proteomes" id="UP000439917">
    <property type="component" value="Unassembled WGS sequence"/>
</dbReference>
<sequence length="45" mass="5053">MEHHDSPRWKKLLWLVVIWSASVLALGAVSMVLRLLMSAAGLKTH</sequence>